<evidence type="ECO:0000313" key="4">
    <source>
        <dbReference type="Proteomes" id="UP000233786"/>
    </source>
</evidence>
<dbReference type="PANTHER" id="PTHR42879">
    <property type="entry name" value="3-OXOACYL-(ACYL-CARRIER-PROTEIN) REDUCTASE"/>
    <property type="match status" value="1"/>
</dbReference>
<dbReference type="InterPro" id="IPR020904">
    <property type="entry name" value="Sc_DH/Rdtase_CS"/>
</dbReference>
<dbReference type="Gene3D" id="3.40.50.720">
    <property type="entry name" value="NAD(P)-binding Rossmann-like Domain"/>
    <property type="match status" value="1"/>
</dbReference>
<evidence type="ECO:0000313" key="3">
    <source>
        <dbReference type="EMBL" id="PKW16354.1"/>
    </source>
</evidence>
<comment type="similarity">
    <text evidence="1">Belongs to the short-chain dehydrogenases/reductases (SDR) family.</text>
</comment>
<reference evidence="3" key="1">
    <citation type="submission" date="2017-12" db="EMBL/GenBank/DDBJ databases">
        <title>Sequencing the genomes of 1000 Actinobacteria strains.</title>
        <authorList>
            <person name="Klenk H.-P."/>
        </authorList>
    </citation>
    <scope>NUCLEOTIDE SEQUENCE [LARGE SCALE GENOMIC DNA]</scope>
    <source>
        <strain evidence="3">DSM 44228</strain>
    </source>
</reference>
<dbReference type="PROSITE" id="PS00061">
    <property type="entry name" value="ADH_SHORT"/>
    <property type="match status" value="1"/>
</dbReference>
<evidence type="ECO:0000256" key="2">
    <source>
        <dbReference type="ARBA" id="ARBA00023002"/>
    </source>
</evidence>
<accession>A0A2N3Y0A9</accession>
<organism evidence="3 4">
    <name type="scientific">Saccharopolyspora spinosa</name>
    <dbReference type="NCBI Taxonomy" id="60894"/>
    <lineage>
        <taxon>Bacteria</taxon>
        <taxon>Bacillati</taxon>
        <taxon>Actinomycetota</taxon>
        <taxon>Actinomycetes</taxon>
        <taxon>Pseudonocardiales</taxon>
        <taxon>Pseudonocardiaceae</taxon>
        <taxon>Saccharopolyspora</taxon>
    </lineage>
</organism>
<keyword evidence="4" id="KW-1185">Reference proteome</keyword>
<dbReference type="FunFam" id="3.40.50.720:FF:000084">
    <property type="entry name" value="Short-chain dehydrogenase reductase"/>
    <property type="match status" value="1"/>
</dbReference>
<comment type="caution">
    <text evidence="3">The sequence shown here is derived from an EMBL/GenBank/DDBJ whole genome shotgun (WGS) entry which is preliminary data.</text>
</comment>
<dbReference type="InterPro" id="IPR002347">
    <property type="entry name" value="SDR_fam"/>
</dbReference>
<dbReference type="InterPro" id="IPR050259">
    <property type="entry name" value="SDR"/>
</dbReference>
<sequence length="253" mass="26288">MTALSPHEPADHTSLAGKVALVTGAAGALGVAVREEFACRGAHVVGVDRDGADCVHADISTEQGNAQALDTVLDAHGRLDIIVLNAGVQHMAPIPDFPVEEWERLIGVLLTGPFTLLKLAWPHLVSKPGGRVLVTASTSSFVAERFKAAYVAAKHGVLGLVKVAALEGADHGLTANAVAPSWMRTRLVEDQVAQRAELLGRSAEEVIADLVTEHAAKRFVEPREVAATLAFLASPAASAITGTCVPVDLGALA</sequence>
<dbReference type="AlphaFoldDB" id="A0A2N3Y0A9"/>
<name>A0A2N3Y0A9_SACSN</name>
<gene>
    <name evidence="3" type="ORF">A8926_4177</name>
</gene>
<dbReference type="SUPFAM" id="SSF51735">
    <property type="entry name" value="NAD(P)-binding Rossmann-fold domains"/>
    <property type="match status" value="1"/>
</dbReference>
<dbReference type="RefSeq" id="WP_010314600.1">
    <property type="nucleotide sequence ID" value="NZ_CP061007.1"/>
</dbReference>
<keyword evidence="2" id="KW-0560">Oxidoreductase</keyword>
<dbReference type="GO" id="GO:0032787">
    <property type="term" value="P:monocarboxylic acid metabolic process"/>
    <property type="evidence" value="ECO:0007669"/>
    <property type="project" value="UniProtKB-ARBA"/>
</dbReference>
<dbReference type="Pfam" id="PF13561">
    <property type="entry name" value="adh_short_C2"/>
    <property type="match status" value="1"/>
</dbReference>
<dbReference type="InterPro" id="IPR036291">
    <property type="entry name" value="NAD(P)-bd_dom_sf"/>
</dbReference>
<proteinExistence type="inferred from homology"/>
<dbReference type="GO" id="GO:0016491">
    <property type="term" value="F:oxidoreductase activity"/>
    <property type="evidence" value="ECO:0007669"/>
    <property type="project" value="UniProtKB-KW"/>
</dbReference>
<dbReference type="PRINTS" id="PR00080">
    <property type="entry name" value="SDRFAMILY"/>
</dbReference>
<dbReference type="OrthoDB" id="9786435at2"/>
<dbReference type="PRINTS" id="PR00081">
    <property type="entry name" value="GDHRDH"/>
</dbReference>
<dbReference type="PANTHER" id="PTHR42879:SF2">
    <property type="entry name" value="3-OXOACYL-[ACYL-CARRIER-PROTEIN] REDUCTASE FABG"/>
    <property type="match status" value="1"/>
</dbReference>
<dbReference type="Proteomes" id="UP000233786">
    <property type="component" value="Unassembled WGS sequence"/>
</dbReference>
<dbReference type="STRING" id="994479.GCA_000194155_07125"/>
<dbReference type="EMBL" id="PJNB01000001">
    <property type="protein sequence ID" value="PKW16354.1"/>
    <property type="molecule type" value="Genomic_DNA"/>
</dbReference>
<protein>
    <submittedName>
        <fullName evidence="3">3-hydroxybutyrate dehydrogenase</fullName>
    </submittedName>
</protein>
<evidence type="ECO:0000256" key="1">
    <source>
        <dbReference type="ARBA" id="ARBA00006484"/>
    </source>
</evidence>